<evidence type="ECO:0000313" key="11">
    <source>
        <dbReference type="EMBL" id="KAK5955820.1"/>
    </source>
</evidence>
<evidence type="ECO:0000256" key="4">
    <source>
        <dbReference type="ARBA" id="ARBA00022692"/>
    </source>
</evidence>
<dbReference type="PANTHER" id="PTHR28259">
    <property type="entry name" value="FLUORIDE EXPORT PROTEIN 1-RELATED"/>
    <property type="match status" value="1"/>
</dbReference>
<feature type="transmembrane region" description="Helical" evidence="10">
    <location>
        <begin position="332"/>
        <end position="352"/>
    </location>
</feature>
<feature type="compositionally biased region" description="Basic and acidic residues" evidence="9">
    <location>
        <begin position="1"/>
        <end position="10"/>
    </location>
</feature>
<sequence>MAEDERDRVGFFRQRWAQENFEPRGTSPPRNNNGNLDGDVELSEVNARRPAQPEGRLKKAQKRSWMENPRSRSSSNRLAPLTAPPPTSDASTSLRSPVDSHNNTIYSDRDQNGELGKPNTPDEQVEDSRPPKWLEELYILSWLTFFSLLGTLARLGVEAITQYPDAPVTSRVLWANLGGSFFMGFLVEDRNLFGLPTNLRPPTPKEEDQPADETKLSSTHLKFKKTIPLYIGLTTGFCGSFTSFSSFIRDAFLALTNALPAPSPTTPYHSSIAPSPRNGGFSFLALLAILIIHPAISLAVLKTGAHFALLLRPILPQTILPAKLFIKIVNPLMVFIGLTSWLLGALFLTIFTPHSGPSPVNWRARATIPLLLAPPGCILRYYLSKHLNRPSSPNFPIGTFAANIFGTLILGMAWDLQHARSIGGSSGNACAVLLGVQEGFCGCLTTVSTWVVELNGLGKRAGWVYGGVSVGVGVAGMVIVMGGMGWTVGFVEPVCG</sequence>
<reference evidence="11 12" key="1">
    <citation type="submission" date="2022-12" db="EMBL/GenBank/DDBJ databases">
        <title>Genomic features and morphological characterization of a novel Knufia sp. strain isolated from spacecraft assembly facility.</title>
        <authorList>
            <person name="Teixeira M."/>
            <person name="Chander A.M."/>
            <person name="Stajich J.E."/>
            <person name="Venkateswaran K."/>
        </authorList>
    </citation>
    <scope>NUCLEOTIDE SEQUENCE [LARGE SCALE GENOMIC DNA]</scope>
    <source>
        <strain evidence="11 12">FJI-L2-BK-P2</strain>
    </source>
</reference>
<comment type="similarity">
    <text evidence="7">Belongs to the fluoride channel Fluc/FEX (TC 1.A.43) family.</text>
</comment>
<comment type="caution">
    <text evidence="11">The sequence shown here is derived from an EMBL/GenBank/DDBJ whole genome shotgun (WGS) entry which is preliminary data.</text>
</comment>
<evidence type="ECO:0000256" key="5">
    <source>
        <dbReference type="ARBA" id="ARBA00022989"/>
    </source>
</evidence>
<evidence type="ECO:0000256" key="2">
    <source>
        <dbReference type="ARBA" id="ARBA00004651"/>
    </source>
</evidence>
<dbReference type="GO" id="GO:0005886">
    <property type="term" value="C:plasma membrane"/>
    <property type="evidence" value="ECO:0007669"/>
    <property type="project" value="UniProtKB-SubCell"/>
</dbReference>
<comment type="catalytic activity">
    <reaction evidence="8">
        <text>fluoride(in) = fluoride(out)</text>
        <dbReference type="Rhea" id="RHEA:76159"/>
        <dbReference type="ChEBI" id="CHEBI:17051"/>
    </reaction>
    <physiologicalReaction direction="left-to-right" evidence="8">
        <dbReference type="Rhea" id="RHEA:76160"/>
    </physiologicalReaction>
</comment>
<evidence type="ECO:0000256" key="6">
    <source>
        <dbReference type="ARBA" id="ARBA00023136"/>
    </source>
</evidence>
<dbReference type="EMBL" id="JAKLMC020000006">
    <property type="protein sequence ID" value="KAK5955820.1"/>
    <property type="molecule type" value="Genomic_DNA"/>
</dbReference>
<dbReference type="GO" id="GO:1903425">
    <property type="term" value="F:fluoride transmembrane transporter activity"/>
    <property type="evidence" value="ECO:0007669"/>
    <property type="project" value="TreeGrafter"/>
</dbReference>
<dbReference type="Proteomes" id="UP001316803">
    <property type="component" value="Unassembled WGS sequence"/>
</dbReference>
<feature type="compositionally biased region" description="Polar residues" evidence="9">
    <location>
        <begin position="88"/>
        <end position="106"/>
    </location>
</feature>
<protein>
    <submittedName>
        <fullName evidence="11">Uncharacterized protein</fullName>
    </submittedName>
</protein>
<dbReference type="PANTHER" id="PTHR28259:SF1">
    <property type="entry name" value="FLUORIDE EXPORT PROTEIN 1-RELATED"/>
    <property type="match status" value="1"/>
</dbReference>
<evidence type="ECO:0000313" key="12">
    <source>
        <dbReference type="Proteomes" id="UP001316803"/>
    </source>
</evidence>
<feature type="transmembrane region" description="Helical" evidence="10">
    <location>
        <begin position="463"/>
        <end position="486"/>
    </location>
</feature>
<feature type="transmembrane region" description="Helical" evidence="10">
    <location>
        <begin position="227"/>
        <end position="248"/>
    </location>
</feature>
<comment type="function">
    <text evidence="1">Fluoride channel required for the rapid expulsion of cytoplasmic fluoride.</text>
</comment>
<feature type="region of interest" description="Disordered" evidence="9">
    <location>
        <begin position="1"/>
        <end position="129"/>
    </location>
</feature>
<evidence type="ECO:0000256" key="7">
    <source>
        <dbReference type="ARBA" id="ARBA00035120"/>
    </source>
</evidence>
<feature type="transmembrane region" description="Helical" evidence="10">
    <location>
        <begin position="426"/>
        <end position="451"/>
    </location>
</feature>
<feature type="transmembrane region" description="Helical" evidence="10">
    <location>
        <begin position="364"/>
        <end position="383"/>
    </location>
</feature>
<keyword evidence="4 10" id="KW-0812">Transmembrane</keyword>
<evidence type="ECO:0000256" key="1">
    <source>
        <dbReference type="ARBA" id="ARBA00002598"/>
    </source>
</evidence>
<comment type="subcellular location">
    <subcellularLocation>
        <location evidence="2">Cell membrane</location>
        <topology evidence="2">Multi-pass membrane protein</topology>
    </subcellularLocation>
</comment>
<keyword evidence="12" id="KW-1185">Reference proteome</keyword>
<evidence type="ECO:0000256" key="3">
    <source>
        <dbReference type="ARBA" id="ARBA00022475"/>
    </source>
</evidence>
<evidence type="ECO:0000256" key="9">
    <source>
        <dbReference type="SAM" id="MobiDB-lite"/>
    </source>
</evidence>
<dbReference type="Pfam" id="PF02537">
    <property type="entry name" value="CRCB"/>
    <property type="match status" value="2"/>
</dbReference>
<dbReference type="InterPro" id="IPR003691">
    <property type="entry name" value="FluC"/>
</dbReference>
<keyword evidence="5 10" id="KW-1133">Transmembrane helix</keyword>
<dbReference type="AlphaFoldDB" id="A0AAN8IAP1"/>
<proteinExistence type="inferred from homology"/>
<evidence type="ECO:0000256" key="10">
    <source>
        <dbReference type="SAM" id="Phobius"/>
    </source>
</evidence>
<accession>A0AAN8IAP1</accession>
<feature type="transmembrane region" description="Helical" evidence="10">
    <location>
        <begin position="395"/>
        <end position="414"/>
    </location>
</feature>
<feature type="transmembrane region" description="Helical" evidence="10">
    <location>
        <begin position="283"/>
        <end position="311"/>
    </location>
</feature>
<gene>
    <name evidence="11" type="ORF">OHC33_003461</name>
</gene>
<organism evidence="11 12">
    <name type="scientific">Knufia fluminis</name>
    <dbReference type="NCBI Taxonomy" id="191047"/>
    <lineage>
        <taxon>Eukaryota</taxon>
        <taxon>Fungi</taxon>
        <taxon>Dikarya</taxon>
        <taxon>Ascomycota</taxon>
        <taxon>Pezizomycotina</taxon>
        <taxon>Eurotiomycetes</taxon>
        <taxon>Chaetothyriomycetidae</taxon>
        <taxon>Chaetothyriales</taxon>
        <taxon>Trichomeriaceae</taxon>
        <taxon>Knufia</taxon>
    </lineage>
</organism>
<evidence type="ECO:0000256" key="8">
    <source>
        <dbReference type="ARBA" id="ARBA00035585"/>
    </source>
</evidence>
<name>A0AAN8IAP1_9EURO</name>
<keyword evidence="6 10" id="KW-0472">Membrane</keyword>
<keyword evidence="3" id="KW-1003">Cell membrane</keyword>